<gene>
    <name evidence="1" type="ORF">RWD45_10490</name>
</gene>
<comment type="caution">
    <text evidence="1">The sequence shown here is derived from an EMBL/GenBank/DDBJ whole genome shotgun (WGS) entry which is preliminary data.</text>
</comment>
<sequence>MMDYNTYPIEKQIIITIFVGKGACVKMYYEQYVPMYRSGGPNTRRPGRPRPGYGGGIGPLAAGLLGAGLGFFGGELLHHGPGFGPGFGPGYGPGFGADTARVMDLVINSGPPGMMGDIRDIWEHQAIPVMARAFIKKKKGQQVPSHAVLSSLTYFRKKSPTSSNRKGGKWWE</sequence>
<keyword evidence="2" id="KW-1185">Reference proteome</keyword>
<accession>A0ABU5CRB0</accession>
<organism evidence="1 2">
    <name type="scientific">Paracerasibacillus soli</name>
    <dbReference type="NCBI Taxonomy" id="480284"/>
    <lineage>
        <taxon>Bacteria</taxon>
        <taxon>Bacillati</taxon>
        <taxon>Bacillota</taxon>
        <taxon>Bacilli</taxon>
        <taxon>Bacillales</taxon>
        <taxon>Bacillaceae</taxon>
        <taxon>Paracerasibacillus</taxon>
    </lineage>
</organism>
<evidence type="ECO:0000313" key="1">
    <source>
        <dbReference type="EMBL" id="MDY0408898.1"/>
    </source>
</evidence>
<evidence type="ECO:0000313" key="2">
    <source>
        <dbReference type="Proteomes" id="UP001275315"/>
    </source>
</evidence>
<proteinExistence type="predicted"/>
<dbReference type="Proteomes" id="UP001275315">
    <property type="component" value="Unassembled WGS sequence"/>
</dbReference>
<name>A0ABU5CRB0_9BACI</name>
<reference evidence="1 2" key="1">
    <citation type="submission" date="2023-10" db="EMBL/GenBank/DDBJ databases">
        <title>Virgibacillus soli CC-YMP-6 genome.</title>
        <authorList>
            <person name="Miliotis G."/>
            <person name="Sengupta P."/>
            <person name="Hameed A."/>
            <person name="Chuvochina M."/>
            <person name="Mcdonagh F."/>
            <person name="Simpson A.C."/>
            <person name="Singh N.K."/>
            <person name="Rekha P.D."/>
            <person name="Raman K."/>
            <person name="Hugenholtz P."/>
            <person name="Venkateswaran K."/>
        </authorList>
    </citation>
    <scope>NUCLEOTIDE SEQUENCE [LARGE SCALE GENOMIC DNA]</scope>
    <source>
        <strain evidence="1 2">CC-YMP-6</strain>
    </source>
</reference>
<protein>
    <submittedName>
        <fullName evidence="1">Uncharacterized protein</fullName>
    </submittedName>
</protein>
<dbReference type="RefSeq" id="WP_320379600.1">
    <property type="nucleotide sequence ID" value="NZ_JAWDIQ010000001.1"/>
</dbReference>
<dbReference type="EMBL" id="JAWDIQ010000001">
    <property type="protein sequence ID" value="MDY0408898.1"/>
    <property type="molecule type" value="Genomic_DNA"/>
</dbReference>